<reference evidence="4" key="1">
    <citation type="submission" date="2019-05" db="EMBL/GenBank/DDBJ databases">
        <title>Complete Genome Sequence and Methylation Pattern of the Halophilic Archaeon Natrinema pallidum BOL6-1.</title>
        <authorList>
            <person name="DasSarma P."/>
            <person name="DasSarma B.P."/>
            <person name="DasSarma S.L."/>
            <person name="Martinez F.L."/>
            <person name="Guzman D."/>
            <person name="Roberts R.J."/>
            <person name="DasSarma S."/>
        </authorList>
    </citation>
    <scope>NUCLEOTIDE SEQUENCE [LARGE SCALE GENOMIC DNA]</scope>
    <source>
        <strain evidence="4">BOL6-1</strain>
    </source>
</reference>
<dbReference type="RefSeq" id="WP_138653842.1">
    <property type="nucleotide sequence ID" value="NZ_CP040637.1"/>
</dbReference>
<dbReference type="EMBL" id="CP040637">
    <property type="protein sequence ID" value="QCW03624.1"/>
    <property type="molecule type" value="Genomic_DNA"/>
</dbReference>
<sequence length="205" mass="22615">MGSPTAFKDLTTLLVDLLRVRLASTEDDDLLETHQIQPLPPTAIEDDSNVRLGLYLHSISTHSGEGSESPTIDDGHKIRPPLALDGQYLLTAFPNANAENEAEGIHDQHEVLGKAMQALYDNNLIDPETLPDSLGDQQLSITYDGQDQQEVLEVWNSFPDVPKQPCASYRVGPVLIDSTQKTAFERVSERDVHLSRGSEQDGEDQ</sequence>
<feature type="domain" description="Pvc16 N-terminal" evidence="2">
    <location>
        <begin position="10"/>
        <end position="188"/>
    </location>
</feature>
<evidence type="ECO:0000259" key="2">
    <source>
        <dbReference type="Pfam" id="PF14065"/>
    </source>
</evidence>
<evidence type="ECO:0000313" key="3">
    <source>
        <dbReference type="EMBL" id="QCW03624.1"/>
    </source>
</evidence>
<feature type="compositionally biased region" description="Basic and acidic residues" evidence="1">
    <location>
        <begin position="186"/>
        <end position="199"/>
    </location>
</feature>
<name>A0A4V1IF36_9EURY</name>
<evidence type="ECO:0000256" key="1">
    <source>
        <dbReference type="SAM" id="MobiDB-lite"/>
    </source>
</evidence>
<organism evidence="3 4">
    <name type="scientific">Natrinema pallidum</name>
    <dbReference type="NCBI Taxonomy" id="69527"/>
    <lineage>
        <taxon>Archaea</taxon>
        <taxon>Methanobacteriati</taxon>
        <taxon>Methanobacteriota</taxon>
        <taxon>Stenosarchaea group</taxon>
        <taxon>Halobacteria</taxon>
        <taxon>Halobacteriales</taxon>
        <taxon>Natrialbaceae</taxon>
        <taxon>Natrinema</taxon>
    </lineage>
</organism>
<evidence type="ECO:0000313" key="4">
    <source>
        <dbReference type="Proteomes" id="UP000307562"/>
    </source>
</evidence>
<dbReference type="Pfam" id="PF14065">
    <property type="entry name" value="Pvc16_N"/>
    <property type="match status" value="1"/>
</dbReference>
<dbReference type="GeneID" id="96156397"/>
<accession>A0A4V1IF36</accession>
<feature type="region of interest" description="Disordered" evidence="1">
    <location>
        <begin position="186"/>
        <end position="205"/>
    </location>
</feature>
<dbReference type="KEGG" id="npl:FGF80_10390"/>
<proteinExistence type="predicted"/>
<dbReference type="Proteomes" id="UP000307562">
    <property type="component" value="Chromosome"/>
</dbReference>
<keyword evidence="4" id="KW-1185">Reference proteome</keyword>
<gene>
    <name evidence="3" type="ORF">FGF80_10390</name>
</gene>
<protein>
    <submittedName>
        <fullName evidence="3">DUF4255 domain-containing protein</fullName>
    </submittedName>
</protein>
<dbReference type="InterPro" id="IPR025351">
    <property type="entry name" value="Pvc16_N"/>
</dbReference>
<dbReference type="AlphaFoldDB" id="A0A4V1IF36"/>